<evidence type="ECO:0000256" key="2">
    <source>
        <dbReference type="ARBA" id="ARBA00022723"/>
    </source>
</evidence>
<evidence type="ECO:0000313" key="11">
    <source>
        <dbReference type="EMBL" id="CAH9103946.1"/>
    </source>
</evidence>
<comment type="subcellular location">
    <subcellularLocation>
        <location evidence="1">Nucleus</location>
    </subcellularLocation>
</comment>
<evidence type="ECO:0000256" key="3">
    <source>
        <dbReference type="ARBA" id="ARBA00022771"/>
    </source>
</evidence>
<dbReference type="InterPro" id="IPR052426">
    <property type="entry name" value="Plant_dev_regulator"/>
</dbReference>
<evidence type="ECO:0000256" key="4">
    <source>
        <dbReference type="ARBA" id="ARBA00022833"/>
    </source>
</evidence>
<dbReference type="EMBL" id="CAMAPE010000045">
    <property type="protein sequence ID" value="CAH9103946.1"/>
    <property type="molecule type" value="Genomic_DNA"/>
</dbReference>
<evidence type="ECO:0000256" key="1">
    <source>
        <dbReference type="ARBA" id="ARBA00004123"/>
    </source>
</evidence>
<organism evidence="11 12">
    <name type="scientific">Cuscuta europaea</name>
    <name type="common">European dodder</name>
    <dbReference type="NCBI Taxonomy" id="41803"/>
    <lineage>
        <taxon>Eukaryota</taxon>
        <taxon>Viridiplantae</taxon>
        <taxon>Streptophyta</taxon>
        <taxon>Embryophyta</taxon>
        <taxon>Tracheophyta</taxon>
        <taxon>Spermatophyta</taxon>
        <taxon>Magnoliopsida</taxon>
        <taxon>eudicotyledons</taxon>
        <taxon>Gunneridae</taxon>
        <taxon>Pentapetalae</taxon>
        <taxon>asterids</taxon>
        <taxon>lamiids</taxon>
        <taxon>Solanales</taxon>
        <taxon>Convolvulaceae</taxon>
        <taxon>Cuscuteae</taxon>
        <taxon>Cuscuta</taxon>
        <taxon>Cuscuta subgen. Cuscuta</taxon>
    </lineage>
</organism>
<keyword evidence="3 8" id="KW-0863">Zinc-finger</keyword>
<evidence type="ECO:0000259" key="10">
    <source>
        <dbReference type="PROSITE" id="PS50157"/>
    </source>
</evidence>
<dbReference type="GO" id="GO:0008270">
    <property type="term" value="F:zinc ion binding"/>
    <property type="evidence" value="ECO:0007669"/>
    <property type="project" value="UniProtKB-KW"/>
</dbReference>
<dbReference type="AlphaFoldDB" id="A0A9P1EFU4"/>
<dbReference type="OrthoDB" id="1708403at2759"/>
<sequence length="214" mass="24027">MNKKAVMERISSTNNRRNNDAGRSMRDIHKLRDDSNGDLLAGFSWPPRSYTCSFCRREFRSAQALGGHMNVHRRDRARLRQSPPPPREGHHHFSSSSSSSSLLNLNLDPITANPNPIYSPPLRASPPSPPPSSRKFPCFIPTLPPSLVPSSSVEMGKWSKVEGIPVNHHFVTNYRVKGYKSELEVVMKKGEIAKLDLKIGFNEDLDLELRLGCT</sequence>
<evidence type="ECO:0000256" key="6">
    <source>
        <dbReference type="ARBA" id="ARBA00023163"/>
    </source>
</evidence>
<evidence type="ECO:0000256" key="5">
    <source>
        <dbReference type="ARBA" id="ARBA00023015"/>
    </source>
</evidence>
<feature type="region of interest" description="Disordered" evidence="9">
    <location>
        <begin position="1"/>
        <end position="29"/>
    </location>
</feature>
<dbReference type="PANTHER" id="PTHR45801:SF107">
    <property type="entry name" value="TRANSCRIPTIONAL REGULATOR SUPERMAN-LIKE"/>
    <property type="match status" value="1"/>
</dbReference>
<feature type="compositionally biased region" description="Pro residues" evidence="9">
    <location>
        <begin position="117"/>
        <end position="132"/>
    </location>
</feature>
<evidence type="ECO:0000256" key="9">
    <source>
        <dbReference type="SAM" id="MobiDB-lite"/>
    </source>
</evidence>
<dbReference type="InterPro" id="IPR036236">
    <property type="entry name" value="Znf_C2H2_sf"/>
</dbReference>
<dbReference type="PROSITE" id="PS50157">
    <property type="entry name" value="ZINC_FINGER_C2H2_2"/>
    <property type="match status" value="1"/>
</dbReference>
<feature type="region of interest" description="Disordered" evidence="9">
    <location>
        <begin position="66"/>
        <end position="134"/>
    </location>
</feature>
<keyword evidence="2" id="KW-0479">Metal-binding</keyword>
<gene>
    <name evidence="11" type="ORF">CEURO_LOCUS16347</name>
</gene>
<evidence type="ECO:0000256" key="7">
    <source>
        <dbReference type="ARBA" id="ARBA00023242"/>
    </source>
</evidence>
<keyword evidence="12" id="KW-1185">Reference proteome</keyword>
<evidence type="ECO:0000256" key="8">
    <source>
        <dbReference type="PROSITE-ProRule" id="PRU00042"/>
    </source>
</evidence>
<reference evidence="11" key="1">
    <citation type="submission" date="2022-07" db="EMBL/GenBank/DDBJ databases">
        <authorList>
            <person name="Macas J."/>
            <person name="Novak P."/>
            <person name="Neumann P."/>
        </authorList>
    </citation>
    <scope>NUCLEOTIDE SEQUENCE</scope>
</reference>
<dbReference type="Proteomes" id="UP001152484">
    <property type="component" value="Unassembled WGS sequence"/>
</dbReference>
<accession>A0A9P1EFU4</accession>
<dbReference type="PROSITE" id="PS00028">
    <property type="entry name" value="ZINC_FINGER_C2H2_1"/>
    <property type="match status" value="1"/>
</dbReference>
<evidence type="ECO:0000313" key="12">
    <source>
        <dbReference type="Proteomes" id="UP001152484"/>
    </source>
</evidence>
<dbReference type="GO" id="GO:0005634">
    <property type="term" value="C:nucleus"/>
    <property type="evidence" value="ECO:0007669"/>
    <property type="project" value="UniProtKB-SubCell"/>
</dbReference>
<dbReference type="Pfam" id="PF13912">
    <property type="entry name" value="zf-C2H2_6"/>
    <property type="match status" value="1"/>
</dbReference>
<dbReference type="PANTHER" id="PTHR45801">
    <property type="entry name" value="OS07G0101800 PROTEIN"/>
    <property type="match status" value="1"/>
</dbReference>
<feature type="compositionally biased region" description="Low complexity" evidence="9">
    <location>
        <begin position="94"/>
        <end position="107"/>
    </location>
</feature>
<dbReference type="InterPro" id="IPR013087">
    <property type="entry name" value="Znf_C2H2_type"/>
</dbReference>
<proteinExistence type="predicted"/>
<feature type="compositionally biased region" description="Basic residues" evidence="9">
    <location>
        <begin position="70"/>
        <end position="79"/>
    </location>
</feature>
<keyword evidence="7" id="KW-0539">Nucleus</keyword>
<feature type="compositionally biased region" description="Basic and acidic residues" evidence="9">
    <location>
        <begin position="17"/>
        <end position="29"/>
    </location>
</feature>
<dbReference type="SMART" id="SM00355">
    <property type="entry name" value="ZnF_C2H2"/>
    <property type="match status" value="1"/>
</dbReference>
<keyword evidence="5" id="KW-0805">Transcription regulation</keyword>
<dbReference type="SUPFAM" id="SSF57667">
    <property type="entry name" value="beta-beta-alpha zinc fingers"/>
    <property type="match status" value="1"/>
</dbReference>
<keyword evidence="4" id="KW-0862">Zinc</keyword>
<name>A0A9P1EFU4_CUSEU</name>
<keyword evidence="6" id="KW-0804">Transcription</keyword>
<dbReference type="Gene3D" id="3.30.160.60">
    <property type="entry name" value="Classic Zinc Finger"/>
    <property type="match status" value="1"/>
</dbReference>
<comment type="caution">
    <text evidence="11">The sequence shown here is derived from an EMBL/GenBank/DDBJ whole genome shotgun (WGS) entry which is preliminary data.</text>
</comment>
<protein>
    <recommendedName>
        <fullName evidence="10">C2H2-type domain-containing protein</fullName>
    </recommendedName>
</protein>
<feature type="domain" description="C2H2-type" evidence="10">
    <location>
        <begin position="50"/>
        <end position="77"/>
    </location>
</feature>